<accession>A0A841BSH8</accession>
<dbReference type="Gene3D" id="3.60.10.10">
    <property type="entry name" value="Endonuclease/exonuclease/phosphatase"/>
    <property type="match status" value="1"/>
</dbReference>
<evidence type="ECO:0000259" key="11">
    <source>
        <dbReference type="Pfam" id="PF03372"/>
    </source>
</evidence>
<keyword evidence="6" id="KW-0378">Hydrolase</keyword>
<comment type="cofactor">
    <cofactor evidence="1">
        <name>Mn(2+)</name>
        <dbReference type="ChEBI" id="CHEBI:29035"/>
    </cofactor>
</comment>
<comment type="cofactor">
    <cofactor evidence="2">
        <name>Mg(2+)</name>
        <dbReference type="ChEBI" id="CHEBI:18420"/>
    </cofactor>
</comment>
<evidence type="ECO:0000256" key="6">
    <source>
        <dbReference type="ARBA" id="ARBA00022801"/>
    </source>
</evidence>
<sequence>MAQRGRWLLLPAAMLTLALIGYRFIPNVQGIGSFIDTFAPWLGVGVPLLVLLALIRRAPVALAAACVPALLWAVLFGGAWLPHGGGTPRLTVATQNLLAGNPDPAATIRELGRPDLLALQEVTPEARDEVVGELDERYPYHAITSTVSLWSRFPIISSRPVDTGLGWRRALRAEVKLPGGTAAIYVVHLGSLRPGQTEVRDRTIAELAERVRADKAQRLLILGDFNTASTDRAFRPLTDLLTDAQSRAGTGPGFTWPAALPLVRLDHILYRGMDPVTADTPRTPGSDHRAATAAFA</sequence>
<keyword evidence="10" id="KW-1133">Transmembrane helix</keyword>
<protein>
    <submittedName>
        <fullName evidence="12">Vancomycin resistance protein VanJ</fullName>
    </submittedName>
</protein>
<evidence type="ECO:0000256" key="2">
    <source>
        <dbReference type="ARBA" id="ARBA00001946"/>
    </source>
</evidence>
<evidence type="ECO:0000256" key="4">
    <source>
        <dbReference type="ARBA" id="ARBA00022723"/>
    </source>
</evidence>
<keyword evidence="4" id="KW-0479">Metal-binding</keyword>
<dbReference type="RefSeq" id="WP_184837305.1">
    <property type="nucleotide sequence ID" value="NZ_JACHMN010000002.1"/>
</dbReference>
<keyword evidence="7" id="KW-0460">Magnesium</keyword>
<keyword evidence="5" id="KW-0227">DNA damage</keyword>
<proteinExistence type="predicted"/>
<organism evidence="12 13">
    <name type="scientific">Allocatelliglobosispora scoriae</name>
    <dbReference type="NCBI Taxonomy" id="643052"/>
    <lineage>
        <taxon>Bacteria</taxon>
        <taxon>Bacillati</taxon>
        <taxon>Actinomycetota</taxon>
        <taxon>Actinomycetes</taxon>
        <taxon>Micromonosporales</taxon>
        <taxon>Micromonosporaceae</taxon>
        <taxon>Allocatelliglobosispora</taxon>
    </lineage>
</organism>
<dbReference type="PANTHER" id="PTHR15822">
    <property type="entry name" value="TRAF AND TNF RECEPTOR-ASSOCIATED PROTEIN"/>
    <property type="match status" value="1"/>
</dbReference>
<evidence type="ECO:0000256" key="10">
    <source>
        <dbReference type="SAM" id="Phobius"/>
    </source>
</evidence>
<evidence type="ECO:0000256" key="8">
    <source>
        <dbReference type="ARBA" id="ARBA00023204"/>
    </source>
</evidence>
<keyword evidence="13" id="KW-1185">Reference proteome</keyword>
<dbReference type="InterPro" id="IPR051547">
    <property type="entry name" value="TDP2-like"/>
</dbReference>
<dbReference type="GO" id="GO:0016787">
    <property type="term" value="F:hydrolase activity"/>
    <property type="evidence" value="ECO:0007669"/>
    <property type="project" value="UniProtKB-KW"/>
</dbReference>
<dbReference type="GO" id="GO:0046872">
    <property type="term" value="F:metal ion binding"/>
    <property type="evidence" value="ECO:0007669"/>
    <property type="project" value="UniProtKB-KW"/>
</dbReference>
<dbReference type="Proteomes" id="UP000587527">
    <property type="component" value="Unassembled WGS sequence"/>
</dbReference>
<keyword evidence="3" id="KW-0540">Nuclease</keyword>
<comment type="caution">
    <text evidence="12">The sequence shown here is derived from an EMBL/GenBank/DDBJ whole genome shotgun (WGS) entry which is preliminary data.</text>
</comment>
<feature type="domain" description="Endonuclease/exonuclease/phosphatase" evidence="11">
    <location>
        <begin position="93"/>
        <end position="288"/>
    </location>
</feature>
<feature type="transmembrane region" description="Helical" evidence="10">
    <location>
        <begin position="7"/>
        <end position="25"/>
    </location>
</feature>
<feature type="transmembrane region" description="Helical" evidence="10">
    <location>
        <begin position="62"/>
        <end position="81"/>
    </location>
</feature>
<evidence type="ECO:0000256" key="7">
    <source>
        <dbReference type="ARBA" id="ARBA00022842"/>
    </source>
</evidence>
<evidence type="ECO:0000256" key="3">
    <source>
        <dbReference type="ARBA" id="ARBA00022722"/>
    </source>
</evidence>
<keyword evidence="10" id="KW-0812">Transmembrane</keyword>
<evidence type="ECO:0000256" key="5">
    <source>
        <dbReference type="ARBA" id="ARBA00022763"/>
    </source>
</evidence>
<reference evidence="12 13" key="1">
    <citation type="submission" date="2020-08" db="EMBL/GenBank/DDBJ databases">
        <title>Sequencing the genomes of 1000 actinobacteria strains.</title>
        <authorList>
            <person name="Klenk H.-P."/>
        </authorList>
    </citation>
    <scope>NUCLEOTIDE SEQUENCE [LARGE SCALE GENOMIC DNA]</scope>
    <source>
        <strain evidence="12 13">DSM 45362</strain>
    </source>
</reference>
<dbReference type="EMBL" id="JACHMN010000002">
    <property type="protein sequence ID" value="MBB5870139.1"/>
    <property type="molecule type" value="Genomic_DNA"/>
</dbReference>
<keyword evidence="8" id="KW-0234">DNA repair</keyword>
<evidence type="ECO:0000313" key="13">
    <source>
        <dbReference type="Proteomes" id="UP000587527"/>
    </source>
</evidence>
<dbReference type="Pfam" id="PF03372">
    <property type="entry name" value="Exo_endo_phos"/>
    <property type="match status" value="1"/>
</dbReference>
<dbReference type="GO" id="GO:0006281">
    <property type="term" value="P:DNA repair"/>
    <property type="evidence" value="ECO:0007669"/>
    <property type="project" value="UniProtKB-KW"/>
</dbReference>
<evidence type="ECO:0000313" key="12">
    <source>
        <dbReference type="EMBL" id="MBB5870139.1"/>
    </source>
</evidence>
<dbReference type="AlphaFoldDB" id="A0A841BSH8"/>
<feature type="region of interest" description="Disordered" evidence="9">
    <location>
        <begin position="276"/>
        <end position="296"/>
    </location>
</feature>
<dbReference type="SUPFAM" id="SSF56219">
    <property type="entry name" value="DNase I-like"/>
    <property type="match status" value="1"/>
</dbReference>
<name>A0A841BSH8_9ACTN</name>
<keyword evidence="10" id="KW-0472">Membrane</keyword>
<dbReference type="InterPro" id="IPR005135">
    <property type="entry name" value="Endo/exonuclease/phosphatase"/>
</dbReference>
<dbReference type="GO" id="GO:0004518">
    <property type="term" value="F:nuclease activity"/>
    <property type="evidence" value="ECO:0007669"/>
    <property type="project" value="UniProtKB-KW"/>
</dbReference>
<feature type="transmembrane region" description="Helical" evidence="10">
    <location>
        <begin position="37"/>
        <end position="55"/>
    </location>
</feature>
<evidence type="ECO:0000256" key="1">
    <source>
        <dbReference type="ARBA" id="ARBA00001936"/>
    </source>
</evidence>
<evidence type="ECO:0000256" key="9">
    <source>
        <dbReference type="SAM" id="MobiDB-lite"/>
    </source>
</evidence>
<dbReference type="InterPro" id="IPR036691">
    <property type="entry name" value="Endo/exonu/phosph_ase_sf"/>
</dbReference>
<dbReference type="PANTHER" id="PTHR15822:SF4">
    <property type="entry name" value="TYROSYL-DNA PHOSPHODIESTERASE 2"/>
    <property type="match status" value="1"/>
</dbReference>
<gene>
    <name evidence="12" type="ORF">F4553_003518</name>
</gene>